<dbReference type="Proteomes" id="UP000006443">
    <property type="component" value="Unassembled WGS sequence"/>
</dbReference>
<protein>
    <submittedName>
        <fullName evidence="3">Transcriptional regulator, XRE family</fullName>
    </submittedName>
</protein>
<dbReference type="CDD" id="cd00093">
    <property type="entry name" value="HTH_XRE"/>
    <property type="match status" value="1"/>
</dbReference>
<evidence type="ECO:0000313" key="3">
    <source>
        <dbReference type="EMBL" id="EEG77716.1"/>
    </source>
</evidence>
<dbReference type="EMBL" id="ACJM01000006">
    <property type="protein sequence ID" value="EEG77716.1"/>
    <property type="molecule type" value="Genomic_DNA"/>
</dbReference>
<dbReference type="SMART" id="SM00530">
    <property type="entry name" value="HTH_XRE"/>
    <property type="match status" value="1"/>
</dbReference>
<gene>
    <name evidence="3" type="ORF">DealDRAFT_1436</name>
</gene>
<sequence length="121" mass="14006">MGVITGQRIKLLREEHGYTQRDFAKVIGINNSVLSRIEAGIRPVEDELLSKFASFFHCTADYLLGRSDFRRGRLVTDTELKEFLPPEVVNKNKIEMWVDEAELKPETKKEITELLKKHGYL</sequence>
<feature type="domain" description="HTH cro/C1-type" evidence="2">
    <location>
        <begin position="9"/>
        <end position="63"/>
    </location>
</feature>
<accession>C0GG27</accession>
<dbReference type="PROSITE" id="PS50943">
    <property type="entry name" value="HTH_CROC1"/>
    <property type="match status" value="1"/>
</dbReference>
<proteinExistence type="predicted"/>
<reference evidence="3 4" key="1">
    <citation type="submission" date="2009-02" db="EMBL/GenBank/DDBJ databases">
        <title>Sequencing of the draft genome and assembly of Dethiobacter alkaliphilus AHT 1.</title>
        <authorList>
            <consortium name="US DOE Joint Genome Institute (JGI-PGF)"/>
            <person name="Lucas S."/>
            <person name="Copeland A."/>
            <person name="Lapidus A."/>
            <person name="Glavina del Rio T."/>
            <person name="Dalin E."/>
            <person name="Tice H."/>
            <person name="Bruce D."/>
            <person name="Goodwin L."/>
            <person name="Pitluck S."/>
            <person name="Larimer F."/>
            <person name="Land M.L."/>
            <person name="Hauser L."/>
            <person name="Muyzer G."/>
        </authorList>
    </citation>
    <scope>NUCLEOTIDE SEQUENCE [LARGE SCALE GENOMIC DNA]</scope>
    <source>
        <strain evidence="3 4">AHT 1</strain>
    </source>
</reference>
<dbReference type="Pfam" id="PF01381">
    <property type="entry name" value="HTH_3"/>
    <property type="match status" value="1"/>
</dbReference>
<dbReference type="PANTHER" id="PTHR46558">
    <property type="entry name" value="TRACRIPTIONAL REGULATORY PROTEIN-RELATED-RELATED"/>
    <property type="match status" value="1"/>
</dbReference>
<dbReference type="AlphaFoldDB" id="C0GG27"/>
<keyword evidence="1" id="KW-0238">DNA-binding</keyword>
<dbReference type="SUPFAM" id="SSF47413">
    <property type="entry name" value="lambda repressor-like DNA-binding domains"/>
    <property type="match status" value="1"/>
</dbReference>
<evidence type="ECO:0000259" key="2">
    <source>
        <dbReference type="PROSITE" id="PS50943"/>
    </source>
</evidence>
<dbReference type="InterPro" id="IPR010982">
    <property type="entry name" value="Lambda_DNA-bd_dom_sf"/>
</dbReference>
<dbReference type="RefSeq" id="WP_008516173.1">
    <property type="nucleotide sequence ID" value="NZ_ACJM01000006.1"/>
</dbReference>
<dbReference type="STRING" id="555088.DealDRAFT_1436"/>
<dbReference type="OrthoDB" id="9811208at2"/>
<dbReference type="InterPro" id="IPR001387">
    <property type="entry name" value="Cro/C1-type_HTH"/>
</dbReference>
<comment type="caution">
    <text evidence="3">The sequence shown here is derived from an EMBL/GenBank/DDBJ whole genome shotgun (WGS) entry which is preliminary data.</text>
</comment>
<dbReference type="PANTHER" id="PTHR46558:SF11">
    <property type="entry name" value="HTH-TYPE TRANSCRIPTIONAL REGULATOR XRE"/>
    <property type="match status" value="1"/>
</dbReference>
<dbReference type="eggNOG" id="COG1396">
    <property type="taxonomic scope" value="Bacteria"/>
</dbReference>
<evidence type="ECO:0000313" key="4">
    <source>
        <dbReference type="Proteomes" id="UP000006443"/>
    </source>
</evidence>
<keyword evidence="4" id="KW-1185">Reference proteome</keyword>
<organism evidence="3 4">
    <name type="scientific">Dethiobacter alkaliphilus AHT 1</name>
    <dbReference type="NCBI Taxonomy" id="555088"/>
    <lineage>
        <taxon>Bacteria</taxon>
        <taxon>Bacillati</taxon>
        <taxon>Bacillota</taxon>
        <taxon>Dethiobacteria</taxon>
        <taxon>Dethiobacterales</taxon>
        <taxon>Dethiobacteraceae</taxon>
        <taxon>Dethiobacter</taxon>
    </lineage>
</organism>
<name>C0GG27_DETAL</name>
<dbReference type="GO" id="GO:0003677">
    <property type="term" value="F:DNA binding"/>
    <property type="evidence" value="ECO:0007669"/>
    <property type="project" value="UniProtKB-KW"/>
</dbReference>
<evidence type="ECO:0000256" key="1">
    <source>
        <dbReference type="ARBA" id="ARBA00023125"/>
    </source>
</evidence>
<dbReference type="Gene3D" id="1.10.260.40">
    <property type="entry name" value="lambda repressor-like DNA-binding domains"/>
    <property type="match status" value="1"/>
</dbReference>